<dbReference type="GeneID" id="5562405"/>
<feature type="transmembrane region" description="Helical" evidence="1">
    <location>
        <begin position="12"/>
        <end position="32"/>
    </location>
</feature>
<organism evidence="2 3">
    <name type="scientific">Ignicoccus hospitalis (strain KIN4/I / DSM 18386 / JCM 14125)</name>
    <dbReference type="NCBI Taxonomy" id="453591"/>
    <lineage>
        <taxon>Archaea</taxon>
        <taxon>Thermoproteota</taxon>
        <taxon>Thermoprotei</taxon>
        <taxon>Desulfurococcales</taxon>
        <taxon>Desulfurococcaceae</taxon>
        <taxon>Ignicoccus</taxon>
    </lineage>
</organism>
<gene>
    <name evidence="2" type="ordered locus">Igni_0455</name>
</gene>
<dbReference type="STRING" id="453591.Igni_0455"/>
<dbReference type="TCDB" id="9.B.136.4.1">
    <property type="family name" value="the 2 tms membrane protein, yjch (yjch) family"/>
</dbReference>
<dbReference type="RefSeq" id="WP_011998490.1">
    <property type="nucleotide sequence ID" value="NC_009776.1"/>
</dbReference>
<dbReference type="AlphaFoldDB" id="A8A9N6"/>
<keyword evidence="1" id="KW-0812">Transmembrane</keyword>
<keyword evidence="1" id="KW-0472">Membrane</keyword>
<name>A8A9N6_IGNH4</name>
<evidence type="ECO:0000313" key="3">
    <source>
        <dbReference type="Proteomes" id="UP000000262"/>
    </source>
</evidence>
<protein>
    <submittedName>
        <fullName evidence="2">Uncharacterized protein</fullName>
    </submittedName>
</protein>
<keyword evidence="3" id="KW-1185">Reference proteome</keyword>
<evidence type="ECO:0000256" key="1">
    <source>
        <dbReference type="SAM" id="Phobius"/>
    </source>
</evidence>
<dbReference type="KEGG" id="iho:Igni_0455"/>
<dbReference type="HOGENOM" id="CLU_2766003_0_0_2"/>
<keyword evidence="1" id="KW-1133">Transmembrane helix</keyword>
<sequence length="69" mass="7330">MSRRALILKLLAPYLVVYFGMALLFGAFKGLAGAPLFGGLSVGLAYALLMFPITWGVVAYYALKAGGEE</sequence>
<accession>A8A9N6</accession>
<feature type="transmembrane region" description="Helical" evidence="1">
    <location>
        <begin position="44"/>
        <end position="63"/>
    </location>
</feature>
<dbReference type="OrthoDB" id="55795at2157"/>
<proteinExistence type="predicted"/>
<dbReference type="InterPro" id="IPR007436">
    <property type="entry name" value="DUF485"/>
</dbReference>
<dbReference type="EMBL" id="CP000816">
    <property type="protein sequence ID" value="ABU81638.1"/>
    <property type="molecule type" value="Genomic_DNA"/>
</dbReference>
<dbReference type="Proteomes" id="UP000000262">
    <property type="component" value="Chromosome"/>
</dbReference>
<evidence type="ECO:0000313" key="2">
    <source>
        <dbReference type="EMBL" id="ABU81638.1"/>
    </source>
</evidence>
<reference evidence="2 3" key="1">
    <citation type="journal article" date="2008" name="Genome Biol.">
        <title>A genomic analysis of the archaeal system Ignicoccus hospitalis-Nanoarchaeum equitans.</title>
        <authorList>
            <person name="Podar M."/>
            <person name="Anderson I."/>
            <person name="Makarova K.S."/>
            <person name="Elkins J.G."/>
            <person name="Ivanova N."/>
            <person name="Wall M.A."/>
            <person name="Lykidis A."/>
            <person name="Mavromatis K."/>
            <person name="Sun H."/>
            <person name="Hudson M.E."/>
            <person name="Chen W."/>
            <person name="Deciu C."/>
            <person name="Hutchison D."/>
            <person name="Eads J.R."/>
            <person name="Anderson A."/>
            <person name="Fernandes F."/>
            <person name="Szeto E."/>
            <person name="Lapidus A."/>
            <person name="Kyrpides N.C."/>
            <person name="Saier M.H.Jr."/>
            <person name="Richardson P.M."/>
            <person name="Rachel R."/>
            <person name="Huber H."/>
            <person name="Eisen J.A."/>
            <person name="Koonin E.V."/>
            <person name="Keller M."/>
            <person name="Stetter K.O."/>
        </authorList>
    </citation>
    <scope>NUCLEOTIDE SEQUENCE [LARGE SCALE GENOMIC DNA]</scope>
    <source>
        <strain evidence="3">KIN4/I / DSM 18386 / JCM 14125</strain>
    </source>
</reference>
<dbReference type="Pfam" id="PF04341">
    <property type="entry name" value="DUF485"/>
    <property type="match status" value="1"/>
</dbReference>